<feature type="compositionally biased region" description="Pro residues" evidence="1">
    <location>
        <begin position="104"/>
        <end position="113"/>
    </location>
</feature>
<comment type="caution">
    <text evidence="2">The sequence shown here is derived from an EMBL/GenBank/DDBJ whole genome shotgun (WGS) entry which is preliminary data.</text>
</comment>
<evidence type="ECO:0000313" key="2">
    <source>
        <dbReference type="EMBL" id="KAJ1257102.1"/>
    </source>
</evidence>
<feature type="region of interest" description="Disordered" evidence="1">
    <location>
        <begin position="91"/>
        <end position="147"/>
    </location>
</feature>
<name>A0A9W7XED0_9POAL</name>
<feature type="compositionally biased region" description="Low complexity" evidence="1">
    <location>
        <begin position="114"/>
        <end position="129"/>
    </location>
</feature>
<accession>A0A9W7XED0</accession>
<dbReference type="Proteomes" id="UP001164776">
    <property type="component" value="Unassembled WGS sequence"/>
</dbReference>
<dbReference type="PANTHER" id="PTHR31479">
    <property type="entry name" value="ALPHA/BETA-HYDROLASES SUPERFAMILY PROTEIN"/>
    <property type="match status" value="1"/>
</dbReference>
<proteinExistence type="predicted"/>
<evidence type="ECO:0008006" key="4">
    <source>
        <dbReference type="Google" id="ProtNLM"/>
    </source>
</evidence>
<dbReference type="InterPro" id="IPR029058">
    <property type="entry name" value="AB_hydrolase_fold"/>
</dbReference>
<organism evidence="2 3">
    <name type="scientific">Paspalum vaginatum</name>
    <name type="common">seashore paspalum</name>
    <dbReference type="NCBI Taxonomy" id="158149"/>
    <lineage>
        <taxon>Eukaryota</taxon>
        <taxon>Viridiplantae</taxon>
        <taxon>Streptophyta</taxon>
        <taxon>Embryophyta</taxon>
        <taxon>Tracheophyta</taxon>
        <taxon>Spermatophyta</taxon>
        <taxon>Magnoliopsida</taxon>
        <taxon>Liliopsida</taxon>
        <taxon>Poales</taxon>
        <taxon>Poaceae</taxon>
        <taxon>PACMAD clade</taxon>
        <taxon>Panicoideae</taxon>
        <taxon>Andropogonodae</taxon>
        <taxon>Paspaleae</taxon>
        <taxon>Paspalinae</taxon>
        <taxon>Paspalum</taxon>
    </lineage>
</organism>
<reference evidence="2 3" key="1">
    <citation type="submission" date="2022-10" db="EMBL/GenBank/DDBJ databases">
        <title>WGS assembly of Paspalum vaginatum 540-79.</title>
        <authorList>
            <person name="Sun G."/>
            <person name="Wase N."/>
            <person name="Shu S."/>
            <person name="Jenkins J."/>
            <person name="Zhou B."/>
            <person name="Torres-Rodriguez J."/>
            <person name="Chen C."/>
            <person name="Sandor L."/>
            <person name="Plott C."/>
            <person name="Yoshinga Y."/>
            <person name="Daum C."/>
            <person name="Qi P."/>
            <person name="Barry K."/>
            <person name="Lipzen A."/>
            <person name="Berry L."/>
            <person name="Pedersen C."/>
            <person name="Gottilla T."/>
            <person name="Foltz A."/>
            <person name="Yu H."/>
            <person name="O'Malley R."/>
            <person name="Zhang C."/>
            <person name="Devos K."/>
            <person name="Sigmon B."/>
            <person name="Yu B."/>
            <person name="Obata T."/>
            <person name="Schmutz J."/>
            <person name="Schnable J."/>
        </authorList>
    </citation>
    <scope>NUCLEOTIDE SEQUENCE [LARGE SCALE GENOMIC DNA]</scope>
    <source>
        <strain evidence="3">cv. 540-79</strain>
    </source>
</reference>
<feature type="compositionally biased region" description="Low complexity" evidence="1">
    <location>
        <begin position="31"/>
        <end position="40"/>
    </location>
</feature>
<feature type="region of interest" description="Disordered" evidence="1">
    <location>
        <begin position="8"/>
        <end position="76"/>
    </location>
</feature>
<dbReference type="Gene3D" id="3.40.50.1820">
    <property type="entry name" value="alpha/beta hydrolase"/>
    <property type="match status" value="1"/>
</dbReference>
<dbReference type="EMBL" id="MU629443">
    <property type="protein sequence ID" value="KAJ1257102.1"/>
    <property type="molecule type" value="Genomic_DNA"/>
</dbReference>
<protein>
    <recommendedName>
        <fullName evidence="4">Fungal lipase-like domain-containing protein</fullName>
    </recommendedName>
</protein>
<keyword evidence="3" id="KW-1185">Reference proteome</keyword>
<sequence length="466" mass="51533">MALCHLLPAIPRGSARGPSASGRPLPPTAPALPAAAATAACKDPDAPGPSPLPVPGARLPLSRARRPPATPVAPALPAGCLATAPAASVSVPRRRLPSCDPRRPGPSPPPRTPDAPGAAPRGPARRQAPSCATPDVPAYRHRKEKHRRDNDEHRRCIIACLVKGTYVLQRDRITEFIGRNALAPAWWESFHFRRRVDYELECACSCVLCCPFGGYIYGAVFEYVPPDQGKGHHPSAPRYVVAFRGTMRRNLAVVHDMLGNLRILLNRQHECRRFSHARQMVQELLAANNNGGVWLAGHSLGASMALDVGRHMMTSTEGGSVNLPTFLFNPPHVSLAPAIPAGARRILLPMGDGLRHVLGNLVPAHRDRMEELFEMLRPWAPNLYVNPGDPVCLGFIHYFERLERRLSFRDMLYHSAFRGRPESEQQHLLPSAILWRNESQDCKAHKLYQWWQPQGPALTLRCQRYT</sequence>
<dbReference type="OrthoDB" id="58570at2759"/>
<dbReference type="AlphaFoldDB" id="A0A9W7XED0"/>
<evidence type="ECO:0000313" key="3">
    <source>
        <dbReference type="Proteomes" id="UP001164776"/>
    </source>
</evidence>
<gene>
    <name evidence="2" type="ORF">BS78_K224000</name>
</gene>
<dbReference type="SUPFAM" id="SSF53474">
    <property type="entry name" value="alpha/beta-Hydrolases"/>
    <property type="match status" value="1"/>
</dbReference>
<dbReference type="PANTHER" id="PTHR31479:SF25">
    <property type="entry name" value="OS07G0527900 PROTEIN"/>
    <property type="match status" value="1"/>
</dbReference>
<evidence type="ECO:0000256" key="1">
    <source>
        <dbReference type="SAM" id="MobiDB-lite"/>
    </source>
</evidence>